<reference evidence="3" key="1">
    <citation type="submission" date="2020-01" db="EMBL/GenBank/DDBJ databases">
        <title>Development of genomics and gene disruption for Polysphondylium violaceum indicates a role for the polyketide synthase stlB in stalk morphogenesis.</title>
        <authorList>
            <person name="Narita B."/>
            <person name="Kawabe Y."/>
            <person name="Kin K."/>
            <person name="Saito T."/>
            <person name="Gibbs R."/>
            <person name="Kuspa A."/>
            <person name="Muzny D."/>
            <person name="Queller D."/>
            <person name="Richards S."/>
            <person name="Strassman J."/>
            <person name="Sucgang R."/>
            <person name="Worley K."/>
            <person name="Schaap P."/>
        </authorList>
    </citation>
    <scope>NUCLEOTIDE SEQUENCE</scope>
    <source>
        <strain evidence="3">QSvi11</strain>
    </source>
</reference>
<accession>A0A8J4Q1J9</accession>
<dbReference type="AlphaFoldDB" id="A0A8J4Q1J9"/>
<dbReference type="SMART" id="SM00584">
    <property type="entry name" value="TLDc"/>
    <property type="match status" value="1"/>
</dbReference>
<evidence type="ECO:0000313" key="3">
    <source>
        <dbReference type="EMBL" id="KAF2077104.1"/>
    </source>
</evidence>
<dbReference type="InterPro" id="IPR006571">
    <property type="entry name" value="TLDc_dom"/>
</dbReference>
<sequence length="264" mass="30651">MDSFLYDDIAKIQRENWEYRRAGCSKREHISLTLELEESKKIIEHLKIDNRNLRENDYKLKILENELIQLRNKYDNLVKINSNLNLVLDSHQLLKGEHSKIIEANLFKVLNDWIKDTKNTFFTLLYRASDNDYNSTTFHNKCDSKGPTITIIKAKSGEIFGGYNSQSWNSDNKMFGDNKCFIFTLVNRHGIQPTKYTTSKGGCVGGYAICGPYFSDIRIYKKESTIQIFPSEFSDTTSKGRSTLTPIDKFILQDYEVYQCLKSL</sequence>
<name>A0A8J4Q1J9_9MYCE</name>
<dbReference type="Proteomes" id="UP000695562">
    <property type="component" value="Unassembled WGS sequence"/>
</dbReference>
<comment type="caution">
    <text evidence="3">The sequence shown here is derived from an EMBL/GenBank/DDBJ whole genome shotgun (WGS) entry which is preliminary data.</text>
</comment>
<dbReference type="Pfam" id="PF07534">
    <property type="entry name" value="TLD"/>
    <property type="match status" value="1"/>
</dbReference>
<keyword evidence="1" id="KW-0175">Coiled coil</keyword>
<dbReference type="EMBL" id="AJWJ01000039">
    <property type="protein sequence ID" value="KAF2077104.1"/>
    <property type="molecule type" value="Genomic_DNA"/>
</dbReference>
<keyword evidence="4" id="KW-1185">Reference proteome</keyword>
<feature type="coiled-coil region" evidence="1">
    <location>
        <begin position="36"/>
        <end position="80"/>
    </location>
</feature>
<organism evidence="3 4">
    <name type="scientific">Polysphondylium violaceum</name>
    <dbReference type="NCBI Taxonomy" id="133409"/>
    <lineage>
        <taxon>Eukaryota</taxon>
        <taxon>Amoebozoa</taxon>
        <taxon>Evosea</taxon>
        <taxon>Eumycetozoa</taxon>
        <taxon>Dictyostelia</taxon>
        <taxon>Dictyosteliales</taxon>
        <taxon>Dictyosteliaceae</taxon>
        <taxon>Polysphondylium</taxon>
    </lineage>
</organism>
<evidence type="ECO:0000256" key="1">
    <source>
        <dbReference type="SAM" id="Coils"/>
    </source>
</evidence>
<evidence type="ECO:0000313" key="4">
    <source>
        <dbReference type="Proteomes" id="UP000695562"/>
    </source>
</evidence>
<dbReference type="PROSITE" id="PS51886">
    <property type="entry name" value="TLDC"/>
    <property type="match status" value="1"/>
</dbReference>
<dbReference type="OrthoDB" id="298084at2759"/>
<feature type="domain" description="TLDc" evidence="2">
    <location>
        <begin position="100"/>
        <end position="261"/>
    </location>
</feature>
<dbReference type="PANTHER" id="PTHR23354">
    <property type="entry name" value="NUCLEOLAR PROTEIN 7/ESTROGEN RECEPTOR COACTIVATOR-RELATED"/>
    <property type="match status" value="1"/>
</dbReference>
<evidence type="ECO:0000259" key="2">
    <source>
        <dbReference type="PROSITE" id="PS51886"/>
    </source>
</evidence>
<proteinExistence type="predicted"/>
<gene>
    <name evidence="3" type="ORF">CYY_001613</name>
</gene>
<protein>
    <recommendedName>
        <fullName evidence="2">TLDc domain-containing protein</fullName>
    </recommendedName>
</protein>